<evidence type="ECO:0000313" key="1">
    <source>
        <dbReference type="EMBL" id="KKN07910.1"/>
    </source>
</evidence>
<proteinExistence type="predicted"/>
<dbReference type="EMBL" id="LAZR01004516">
    <property type="protein sequence ID" value="KKN07910.1"/>
    <property type="molecule type" value="Genomic_DNA"/>
</dbReference>
<dbReference type="AlphaFoldDB" id="A0A0F9MKS3"/>
<accession>A0A0F9MKS3</accession>
<protein>
    <submittedName>
        <fullName evidence="1">Uncharacterized protein</fullName>
    </submittedName>
</protein>
<reference evidence="1" key="1">
    <citation type="journal article" date="2015" name="Nature">
        <title>Complex archaea that bridge the gap between prokaryotes and eukaryotes.</title>
        <authorList>
            <person name="Spang A."/>
            <person name="Saw J.H."/>
            <person name="Jorgensen S.L."/>
            <person name="Zaremba-Niedzwiedzka K."/>
            <person name="Martijn J."/>
            <person name="Lind A.E."/>
            <person name="van Eijk R."/>
            <person name="Schleper C."/>
            <person name="Guy L."/>
            <person name="Ettema T.J."/>
        </authorList>
    </citation>
    <scope>NUCLEOTIDE SEQUENCE</scope>
</reference>
<gene>
    <name evidence="1" type="ORF">LCGC14_1062450</name>
</gene>
<name>A0A0F9MKS3_9ZZZZ</name>
<comment type="caution">
    <text evidence="1">The sequence shown here is derived from an EMBL/GenBank/DDBJ whole genome shotgun (WGS) entry which is preliminary data.</text>
</comment>
<organism evidence="1">
    <name type="scientific">marine sediment metagenome</name>
    <dbReference type="NCBI Taxonomy" id="412755"/>
    <lineage>
        <taxon>unclassified sequences</taxon>
        <taxon>metagenomes</taxon>
        <taxon>ecological metagenomes</taxon>
    </lineage>
</organism>
<sequence>MSFDLRDCVPRFSGEYMRDILAKYDHVVRIDAREMNLGALRPMEAWCEEHFGKLEEHTSDSPWQLSIDDEMIGKGTFVNVLCFHFHNEQFAMAFKLRWM</sequence>